<dbReference type="AlphaFoldDB" id="A0A813RSU3"/>
<dbReference type="OrthoDB" id="6239681at2759"/>
<comment type="caution">
    <text evidence="2">The sequence shown here is derived from an EMBL/GenBank/DDBJ whole genome shotgun (WGS) entry which is preliminary data.</text>
</comment>
<reference evidence="2" key="1">
    <citation type="submission" date="2021-02" db="EMBL/GenBank/DDBJ databases">
        <authorList>
            <person name="Nowell W R."/>
        </authorList>
    </citation>
    <scope>NUCLEOTIDE SEQUENCE</scope>
</reference>
<keyword evidence="1" id="KW-1133">Transmembrane helix</keyword>
<gene>
    <name evidence="2" type="ORF">EDS130_LOCUS4239</name>
</gene>
<proteinExistence type="predicted"/>
<name>A0A813RSU3_ADIRI</name>
<sequence length="114" mass="13421">MQNKTQKYRRKFKNPIDIQNVTRRFSICSKRSSGKCRQNVTESILILNLWLPYIQLFDLFDLLLKSATMNKCIALLVKFITLVLYTFDTQTAMISMAITRSTKSELEFQWTAEK</sequence>
<keyword evidence="1" id="KW-0812">Transmembrane</keyword>
<dbReference type="Proteomes" id="UP000663852">
    <property type="component" value="Unassembled WGS sequence"/>
</dbReference>
<feature type="transmembrane region" description="Helical" evidence="1">
    <location>
        <begin position="68"/>
        <end position="87"/>
    </location>
</feature>
<evidence type="ECO:0000313" key="2">
    <source>
        <dbReference type="EMBL" id="CAF0788841.1"/>
    </source>
</evidence>
<protein>
    <submittedName>
        <fullName evidence="2">Uncharacterized protein</fullName>
    </submittedName>
</protein>
<accession>A0A813RSU3</accession>
<keyword evidence="1" id="KW-0472">Membrane</keyword>
<dbReference type="EMBL" id="CAJNOJ010000011">
    <property type="protein sequence ID" value="CAF0788841.1"/>
    <property type="molecule type" value="Genomic_DNA"/>
</dbReference>
<evidence type="ECO:0000256" key="1">
    <source>
        <dbReference type="SAM" id="Phobius"/>
    </source>
</evidence>
<evidence type="ECO:0000313" key="3">
    <source>
        <dbReference type="Proteomes" id="UP000663852"/>
    </source>
</evidence>
<organism evidence="2 3">
    <name type="scientific">Adineta ricciae</name>
    <name type="common">Rotifer</name>
    <dbReference type="NCBI Taxonomy" id="249248"/>
    <lineage>
        <taxon>Eukaryota</taxon>
        <taxon>Metazoa</taxon>
        <taxon>Spiralia</taxon>
        <taxon>Gnathifera</taxon>
        <taxon>Rotifera</taxon>
        <taxon>Eurotatoria</taxon>
        <taxon>Bdelloidea</taxon>
        <taxon>Adinetida</taxon>
        <taxon>Adinetidae</taxon>
        <taxon>Adineta</taxon>
    </lineage>
</organism>